<feature type="transmembrane region" description="Helical" evidence="6">
    <location>
        <begin position="267"/>
        <end position="284"/>
    </location>
</feature>
<dbReference type="EMBL" id="CP002069">
    <property type="protein sequence ID" value="ADI73402.1"/>
    <property type="molecule type" value="Genomic_DNA"/>
</dbReference>
<evidence type="ECO:0000313" key="7">
    <source>
        <dbReference type="EMBL" id="ADI73402.1"/>
    </source>
</evidence>
<evidence type="ECO:0008006" key="9">
    <source>
        <dbReference type="Google" id="ProtNLM"/>
    </source>
</evidence>
<feature type="transmembrane region" description="Helical" evidence="6">
    <location>
        <begin position="20"/>
        <end position="36"/>
    </location>
</feature>
<dbReference type="HOGENOM" id="CLU_041771_3_0_2"/>
<evidence type="ECO:0000256" key="5">
    <source>
        <dbReference type="ARBA" id="ARBA00023136"/>
    </source>
</evidence>
<dbReference type="GeneID" id="9346108"/>
<dbReference type="KEGG" id="mev:Metev_0489"/>
<dbReference type="Proteomes" id="UP000000391">
    <property type="component" value="Chromosome"/>
</dbReference>
<comment type="subcellular location">
    <subcellularLocation>
        <location evidence="1">Membrane</location>
        <topology evidence="1">Multi-pass membrane protein</topology>
    </subcellularLocation>
</comment>
<evidence type="ECO:0000313" key="8">
    <source>
        <dbReference type="Proteomes" id="UP000000391"/>
    </source>
</evidence>
<dbReference type="RefSeq" id="WP_013193970.1">
    <property type="nucleotide sequence ID" value="NC_014253.1"/>
</dbReference>
<reference evidence="7 8" key="1">
    <citation type="submission" date="2010-06" db="EMBL/GenBank/DDBJ databases">
        <title>Complete sequence chromosome of Methanohalobium evestigatum Z-7303.</title>
        <authorList>
            <consortium name="US DOE Joint Genome Institute"/>
            <person name="Lucas S."/>
            <person name="Copeland A."/>
            <person name="Lapidus A."/>
            <person name="Cheng J.-F."/>
            <person name="Bruce D."/>
            <person name="Goodwin L."/>
            <person name="Pitluck S."/>
            <person name="Saunders E."/>
            <person name="Detter J.C."/>
            <person name="Han C."/>
            <person name="Tapia R."/>
            <person name="Land M."/>
            <person name="Hauser L."/>
            <person name="Kyrpides N."/>
            <person name="Mikhailova N."/>
            <person name="Sieprawska-Lupa M."/>
            <person name="Whitman W.B."/>
            <person name="Anderson I."/>
            <person name="Woyke T."/>
        </authorList>
    </citation>
    <scope>NUCLEOTIDE SEQUENCE [LARGE SCALE GENOMIC DNA]</scope>
    <source>
        <strain evidence="8">ATCC BAA-1072 / DSM 3721 / NBRC 107634 / OCM 161 / Z-7303</strain>
    </source>
</reference>
<feature type="transmembrane region" description="Helical" evidence="6">
    <location>
        <begin position="304"/>
        <end position="336"/>
    </location>
</feature>
<feature type="transmembrane region" description="Helical" evidence="6">
    <location>
        <begin position="233"/>
        <end position="255"/>
    </location>
</feature>
<keyword evidence="3 6" id="KW-0812">Transmembrane</keyword>
<feature type="transmembrane region" description="Helical" evidence="6">
    <location>
        <begin position="152"/>
        <end position="170"/>
    </location>
</feature>
<keyword evidence="4 6" id="KW-1133">Transmembrane helix</keyword>
<feature type="transmembrane region" description="Helical" evidence="6">
    <location>
        <begin position="202"/>
        <end position="227"/>
    </location>
</feature>
<feature type="transmembrane region" description="Helical" evidence="6">
    <location>
        <begin position="67"/>
        <end position="88"/>
    </location>
</feature>
<sequence>MNQEKKDGMVLLIEHKWKIIAAIAVALFFLAIIFILRPLADGIILGLVFAYISRPIYLKLNKNKRVGALVATICIVIPIIFILGMGILEIIQQITWIVQNQNEVISSLTGFINNVEIPDFLHTGIEQSIQDISQSIIPILREIGIVSYAKDLVIFLLNLVISIIVCYFLLSDGNTLYQKVLDITPSNYQKTFQNYVTELDKILGGIFIGNAYAALFVSIMSAIVFYVFGFSHILALSALIFIAAVVPLFAGYMVLLPLALLRYFNQGIEAALIFFLVASIVIYLPPELFMRPYLASLKSKVHPLLIMLAFIGGAFVGGIAGFFAAPILLGALIAAYRVYVSELRSYGYNLGQNTDKSENNG</sequence>
<evidence type="ECO:0000256" key="2">
    <source>
        <dbReference type="ARBA" id="ARBA00009773"/>
    </source>
</evidence>
<dbReference type="AlphaFoldDB" id="D7E860"/>
<dbReference type="OrthoDB" id="137390at2157"/>
<comment type="similarity">
    <text evidence="2">Belongs to the autoinducer-2 exporter (AI-2E) (TC 2.A.86) family.</text>
</comment>
<protein>
    <recommendedName>
        <fullName evidence="9">AI-2E family transporter</fullName>
    </recommendedName>
</protein>
<dbReference type="PANTHER" id="PTHR21716:SF4">
    <property type="entry name" value="TRANSMEMBRANE PROTEIN 245"/>
    <property type="match status" value="1"/>
</dbReference>
<dbReference type="Pfam" id="PF01594">
    <property type="entry name" value="AI-2E_transport"/>
    <property type="match status" value="1"/>
</dbReference>
<dbReference type="InterPro" id="IPR002549">
    <property type="entry name" value="AI-2E-like"/>
</dbReference>
<gene>
    <name evidence="7" type="ordered locus">Metev_0489</name>
</gene>
<dbReference type="STRING" id="644295.Metev_0489"/>
<keyword evidence="5 6" id="KW-0472">Membrane</keyword>
<dbReference type="PANTHER" id="PTHR21716">
    <property type="entry name" value="TRANSMEMBRANE PROTEIN"/>
    <property type="match status" value="1"/>
</dbReference>
<evidence type="ECO:0000256" key="1">
    <source>
        <dbReference type="ARBA" id="ARBA00004141"/>
    </source>
</evidence>
<organism evidence="7 8">
    <name type="scientific">Methanohalobium evestigatum (strain ATCC BAA-1072 / DSM 3721 / NBRC 107634 / OCM 161 / Z-7303)</name>
    <dbReference type="NCBI Taxonomy" id="644295"/>
    <lineage>
        <taxon>Archaea</taxon>
        <taxon>Methanobacteriati</taxon>
        <taxon>Methanobacteriota</taxon>
        <taxon>Stenosarchaea group</taxon>
        <taxon>Methanomicrobia</taxon>
        <taxon>Methanosarcinales</taxon>
        <taxon>Methanosarcinaceae</taxon>
        <taxon>Methanohalobium</taxon>
    </lineage>
</organism>
<accession>D7E860</accession>
<keyword evidence="8" id="KW-1185">Reference proteome</keyword>
<proteinExistence type="inferred from homology"/>
<evidence type="ECO:0000256" key="3">
    <source>
        <dbReference type="ARBA" id="ARBA00022692"/>
    </source>
</evidence>
<evidence type="ECO:0000256" key="6">
    <source>
        <dbReference type="SAM" id="Phobius"/>
    </source>
</evidence>
<name>D7E860_METEZ</name>
<dbReference type="GO" id="GO:0016020">
    <property type="term" value="C:membrane"/>
    <property type="evidence" value="ECO:0007669"/>
    <property type="project" value="UniProtKB-SubCell"/>
</dbReference>
<evidence type="ECO:0000256" key="4">
    <source>
        <dbReference type="ARBA" id="ARBA00022989"/>
    </source>
</evidence>